<feature type="compositionally biased region" description="Pro residues" evidence="1">
    <location>
        <begin position="133"/>
        <end position="146"/>
    </location>
</feature>
<organism evidence="2 3">
    <name type="scientific">Vitrella brassicaformis (strain CCMP3155)</name>
    <dbReference type="NCBI Taxonomy" id="1169540"/>
    <lineage>
        <taxon>Eukaryota</taxon>
        <taxon>Sar</taxon>
        <taxon>Alveolata</taxon>
        <taxon>Colpodellida</taxon>
        <taxon>Vitrellaceae</taxon>
        <taxon>Vitrella</taxon>
    </lineage>
</organism>
<sequence length="994" mass="106518">MSVVPSYSPFPYLTDPLATDMSSAAALEDAMGEEHGTGWPRDDESADDTFSGWRPHLLPLTAFESSAAAPANGDSMAGGQMAFGGSLRDDESAGDTFRAWQPSAAAGLPSPLMAFPAYGPPPPVAASASAAAGPPPAMHPPHPHPLLIPLTAALSGVTSSPGAHQTIEGGAEPPPIDYDIVSLASSMVQPTAAASTQPAPGPPLQGQTSEVAAAASDQPAYGTPSERQTMSMAPSTSRQTNERGRPTKIAKNDAFPKFHAPPSAVLSHPSPKCPPSIAADDQPNNTPKHDDESSSSAAYLEAALAAADTGDGNTSQRSAEWALGIVSVVLISLNAVLPGHILFLLLALRLVLVPTDEGTSSQQRRRIDGSSLSASECDDLHSLLVPSLFSQCSFTMLYRASRHGWKYSDLLGRVRGAGDLLFVIRRKGGYMICLHVEGALEEPDDPQRDFQHETRQRVMILDRKVFDQPTCIELEQHHRALRVAGRDGWVEIFPYSGGKRAKVVLADGLFALGCEDDFEPSPDRELERCTVSINRGALSARDILDGYKGVWDKNNSVALPLGVRHFMADEVEVIRIDGCSPIPPLSIDGSRLNACQTAALHDFFSRTDRYNFKLVYSSTRDGAKYADLLRCLEAREAELKVVAAPSNEEDTQASRGLVIAVFKEELIFGAFIDDSIHVPTDATAGIQHGMRHPPQWSFTLSGGYERPKKIRIRPEARGVLAAPKEGAMWRCPCLLIGGAGQLVLGRDGPGDLRKCSGFIDKRDLFVGYEGMRQEGSGHAFFGRSLEFDADRIEVIEVSRAWPSPFSTSAAAFPCAQLIGRTPFRPALFEGASSQTTYPCFKCKGRGWRCSACNLTGKSVPLTVVHGTTEAGADGIRQTGFDLSVGKGEDNMSVSGLYVTREHSKAMVFAQGKAERMKSPPVVMTLVVDCGRCKNHDASACKGGHVPVGCDCRKWKAEGYDSQFIAAGKGVEREEIVLKSSDQVISITQVTPVSD</sequence>
<keyword evidence="3" id="KW-1185">Reference proteome</keyword>
<dbReference type="OrthoDB" id="425894at2759"/>
<dbReference type="PhylomeDB" id="A0A0G4GEQ7"/>
<dbReference type="EMBL" id="CDMY01000646">
    <property type="protein sequence ID" value="CEM27896.1"/>
    <property type="molecule type" value="Genomic_DNA"/>
</dbReference>
<dbReference type="AlphaFoldDB" id="A0A0G4GEQ7"/>
<feature type="region of interest" description="Disordered" evidence="1">
    <location>
        <begin position="24"/>
        <end position="49"/>
    </location>
</feature>
<evidence type="ECO:0000313" key="3">
    <source>
        <dbReference type="Proteomes" id="UP000041254"/>
    </source>
</evidence>
<name>A0A0G4GEQ7_VITBC</name>
<feature type="compositionally biased region" description="Low complexity" evidence="1">
    <location>
        <begin position="189"/>
        <end position="198"/>
    </location>
</feature>
<feature type="compositionally biased region" description="Basic and acidic residues" evidence="1">
    <location>
        <begin position="240"/>
        <end position="256"/>
    </location>
</feature>
<gene>
    <name evidence="2" type="ORF">Vbra_17576</name>
</gene>
<feature type="compositionally biased region" description="Basic and acidic residues" evidence="1">
    <location>
        <begin position="32"/>
        <end position="43"/>
    </location>
</feature>
<feature type="region of interest" description="Disordered" evidence="1">
    <location>
        <begin position="123"/>
        <end position="296"/>
    </location>
</feature>
<evidence type="ECO:0000256" key="1">
    <source>
        <dbReference type="SAM" id="MobiDB-lite"/>
    </source>
</evidence>
<dbReference type="Proteomes" id="UP000041254">
    <property type="component" value="Unassembled WGS sequence"/>
</dbReference>
<dbReference type="InParanoid" id="A0A0G4GEQ7"/>
<accession>A0A0G4GEQ7</accession>
<dbReference type="VEuPathDB" id="CryptoDB:Vbra_17576"/>
<evidence type="ECO:0000313" key="2">
    <source>
        <dbReference type="EMBL" id="CEM27896.1"/>
    </source>
</evidence>
<reference evidence="2 3" key="1">
    <citation type="submission" date="2014-11" db="EMBL/GenBank/DDBJ databases">
        <authorList>
            <person name="Zhu J."/>
            <person name="Qi W."/>
            <person name="Song R."/>
        </authorList>
    </citation>
    <scope>NUCLEOTIDE SEQUENCE [LARGE SCALE GENOMIC DNA]</scope>
</reference>
<proteinExistence type="predicted"/>
<feature type="compositionally biased region" description="Polar residues" evidence="1">
    <location>
        <begin position="225"/>
        <end position="239"/>
    </location>
</feature>
<protein>
    <submittedName>
        <fullName evidence="2">Uncharacterized protein</fullName>
    </submittedName>
</protein>